<dbReference type="CDD" id="cd00093">
    <property type="entry name" value="HTH_XRE"/>
    <property type="match status" value="1"/>
</dbReference>
<proteinExistence type="predicted"/>
<dbReference type="AlphaFoldDB" id="A0AAV4LF01"/>
<comment type="caution">
    <text evidence="3">The sequence shown here is derived from an EMBL/GenBank/DDBJ whole genome shotgun (WGS) entry which is preliminary data.</text>
</comment>
<gene>
    <name evidence="3" type="ORF">DNHGIG_19140</name>
</gene>
<dbReference type="Gene3D" id="1.10.260.40">
    <property type="entry name" value="lambda repressor-like DNA-binding domains"/>
    <property type="match status" value="1"/>
</dbReference>
<dbReference type="PANTHER" id="PTHR46558">
    <property type="entry name" value="TRACRIPTIONAL REGULATORY PROTEIN-RELATED-RELATED"/>
    <property type="match status" value="1"/>
</dbReference>
<evidence type="ECO:0000313" key="4">
    <source>
        <dbReference type="Proteomes" id="UP001057291"/>
    </source>
</evidence>
<keyword evidence="1" id="KW-0238">DNA-binding</keyword>
<dbReference type="PROSITE" id="PS50943">
    <property type="entry name" value="HTH_CROC1"/>
    <property type="match status" value="1"/>
</dbReference>
<dbReference type="InterPro" id="IPR010982">
    <property type="entry name" value="Lambda_DNA-bd_dom_sf"/>
</dbReference>
<dbReference type="SUPFAM" id="SSF47413">
    <property type="entry name" value="lambda repressor-like DNA-binding domains"/>
    <property type="match status" value="1"/>
</dbReference>
<accession>A0AAV4LF01</accession>
<evidence type="ECO:0000256" key="1">
    <source>
        <dbReference type="ARBA" id="ARBA00023125"/>
    </source>
</evidence>
<dbReference type="SMART" id="SM00530">
    <property type="entry name" value="HTH_XRE"/>
    <property type="match status" value="1"/>
</dbReference>
<keyword evidence="4" id="KW-1185">Reference proteome</keyword>
<evidence type="ECO:0000313" key="3">
    <source>
        <dbReference type="EMBL" id="GIM46365.1"/>
    </source>
</evidence>
<dbReference type="Pfam" id="PF01381">
    <property type="entry name" value="HTH_3"/>
    <property type="match status" value="1"/>
</dbReference>
<dbReference type="GO" id="GO:0003677">
    <property type="term" value="F:DNA binding"/>
    <property type="evidence" value="ECO:0007669"/>
    <property type="project" value="UniProtKB-KW"/>
</dbReference>
<protein>
    <recommendedName>
        <fullName evidence="2">HTH cro/C1-type domain-containing protein</fullName>
    </recommendedName>
</protein>
<dbReference type="InterPro" id="IPR001387">
    <property type="entry name" value="Cro/C1-type_HTH"/>
</dbReference>
<dbReference type="EMBL" id="BOQE01000001">
    <property type="protein sequence ID" value="GIM46365.1"/>
    <property type="molecule type" value="Genomic_DNA"/>
</dbReference>
<organism evidence="3 4">
    <name type="scientific">Collibacillus ludicampi</name>
    <dbReference type="NCBI Taxonomy" id="2771369"/>
    <lineage>
        <taxon>Bacteria</taxon>
        <taxon>Bacillati</taxon>
        <taxon>Bacillota</taxon>
        <taxon>Bacilli</taxon>
        <taxon>Bacillales</taxon>
        <taxon>Alicyclobacillaceae</taxon>
        <taxon>Collibacillus</taxon>
    </lineage>
</organism>
<name>A0AAV4LF01_9BACL</name>
<sequence length="129" mass="14906">MIGQRLRGLREKRNLTQEQVAKILGITRPAYTQYETGKREPDPETLAKLAEIYQVTTDYLIKGTNDPAQKRSILNDVIENLTPEEVEQLRTLLQEEVAFKELLSSPTETIKDFLRAWTIMQKMNKGKTK</sequence>
<feature type="domain" description="HTH cro/C1-type" evidence="2">
    <location>
        <begin position="6"/>
        <end position="60"/>
    </location>
</feature>
<dbReference type="Proteomes" id="UP001057291">
    <property type="component" value="Unassembled WGS sequence"/>
</dbReference>
<dbReference type="RefSeq" id="WP_282199476.1">
    <property type="nucleotide sequence ID" value="NZ_BOQE01000001.1"/>
</dbReference>
<reference evidence="3" key="1">
    <citation type="journal article" date="2023" name="Int. J. Syst. Evol. Microbiol.">
        <title>Collibacillus ludicampi gen. nov., sp. nov., a new soil bacterium of the family Alicyclobacillaceae.</title>
        <authorList>
            <person name="Jojima T."/>
            <person name="Ioku Y."/>
            <person name="Fukuta Y."/>
            <person name="Shirasaka N."/>
            <person name="Matsumura Y."/>
            <person name="Mori M."/>
        </authorList>
    </citation>
    <scope>NUCLEOTIDE SEQUENCE</scope>
    <source>
        <strain evidence="3">TP075</strain>
    </source>
</reference>
<dbReference type="PANTHER" id="PTHR46558:SF11">
    <property type="entry name" value="HTH-TYPE TRANSCRIPTIONAL REGULATOR XRE"/>
    <property type="match status" value="1"/>
</dbReference>
<evidence type="ECO:0000259" key="2">
    <source>
        <dbReference type="PROSITE" id="PS50943"/>
    </source>
</evidence>